<evidence type="ECO:0000256" key="1">
    <source>
        <dbReference type="ARBA" id="ARBA00001954"/>
    </source>
</evidence>
<dbReference type="Gene3D" id="2.60.120.650">
    <property type="entry name" value="Cupin"/>
    <property type="match status" value="1"/>
</dbReference>
<evidence type="ECO:0000256" key="9">
    <source>
        <dbReference type="ARBA" id="ARBA00080747"/>
    </source>
</evidence>
<evidence type="ECO:0000256" key="10">
    <source>
        <dbReference type="ARBA" id="ARBA00082904"/>
    </source>
</evidence>
<keyword evidence="4" id="KW-0408">Iron</keyword>
<dbReference type="Proteomes" id="UP000502823">
    <property type="component" value="Unassembled WGS sequence"/>
</dbReference>
<evidence type="ECO:0000313" key="12">
    <source>
        <dbReference type="EMBL" id="GFG39944.1"/>
    </source>
</evidence>
<dbReference type="InParanoid" id="A0A6L2Q6D7"/>
<evidence type="ECO:0000256" key="8">
    <source>
        <dbReference type="ARBA" id="ARBA00078704"/>
    </source>
</evidence>
<feature type="domain" description="JmjC" evidence="11">
    <location>
        <begin position="138"/>
        <end position="299"/>
    </location>
</feature>
<comment type="caution">
    <text evidence="12">The sequence shown here is derived from an EMBL/GenBank/DDBJ whole genome shotgun (WGS) entry which is preliminary data.</text>
</comment>
<keyword evidence="13" id="KW-1185">Reference proteome</keyword>
<sequence length="413" mass="49080">MLKVGATDVIELETPDGIISNAQCTDTYKVSFTNTNMRYSDFFRQYLYRNMPCVVRGPMTESWKSANEWISDNRPNFSYISQKFGNVTVPVSNCDEKYYNVQKVSDMQLCDYMKYWQDYSSKSHSDLPCLYLKDWHFTQAFPEENMYRVPQYFASDWLNEYYNAKPSIQDDYRFVYMGPKGSWTPLHADVFTSFSWSVNVCGRKRWLLFPPGEEACLRDRFGQLTYDATVPELQDEKKYPRYKELHRSEEIIQEAGEAIFIPSGWHHQVWNLEDTISINHNWINGCNINIMWTSLKDNLMSVKKEVEDCKDMEGWDEHCQLMLQAMFGMNYEEFYYFLTFIGERRLDSLRDNKPVVLFGNWQLGRNHILFDLIQLKTVLIAFIEDTDTKSLNFFKKLDDQSEELIKEIEHYFL</sequence>
<dbReference type="SUPFAM" id="SSF51197">
    <property type="entry name" value="Clavaminate synthase-like"/>
    <property type="match status" value="1"/>
</dbReference>
<dbReference type="FunFam" id="2.60.120.650:FF:000030">
    <property type="entry name" value="JmjC domain-containing protein 4"/>
    <property type="match status" value="1"/>
</dbReference>
<keyword evidence="3" id="KW-0560">Oxidoreductase</keyword>
<dbReference type="GO" id="GO:0005737">
    <property type="term" value="C:cytoplasm"/>
    <property type="evidence" value="ECO:0007669"/>
    <property type="project" value="TreeGrafter"/>
</dbReference>
<dbReference type="GO" id="GO:0046872">
    <property type="term" value="F:metal ion binding"/>
    <property type="evidence" value="ECO:0007669"/>
    <property type="project" value="UniProtKB-KW"/>
</dbReference>
<evidence type="ECO:0000256" key="3">
    <source>
        <dbReference type="ARBA" id="ARBA00023002"/>
    </source>
</evidence>
<dbReference type="InterPro" id="IPR003347">
    <property type="entry name" value="JmjC_dom"/>
</dbReference>
<dbReference type="CDD" id="cd02208">
    <property type="entry name" value="cupin_RmlC-like"/>
    <property type="match status" value="1"/>
</dbReference>
<dbReference type="AlphaFoldDB" id="A0A6L2Q6D7"/>
<reference evidence="13" key="1">
    <citation type="submission" date="2020-01" db="EMBL/GenBank/DDBJ databases">
        <title>Draft genome sequence of the Termite Coptotermes fromosanus.</title>
        <authorList>
            <person name="Itakura S."/>
            <person name="Yosikawa Y."/>
            <person name="Umezawa K."/>
        </authorList>
    </citation>
    <scope>NUCLEOTIDE SEQUENCE [LARGE SCALE GENOMIC DNA]</scope>
</reference>
<dbReference type="GO" id="GO:0140096">
    <property type="term" value="F:catalytic activity, acting on a protein"/>
    <property type="evidence" value="ECO:0007669"/>
    <property type="project" value="UniProtKB-ARBA"/>
</dbReference>
<keyword evidence="2" id="KW-0479">Metal-binding</keyword>
<dbReference type="GO" id="GO:0043565">
    <property type="term" value="F:sequence-specific DNA binding"/>
    <property type="evidence" value="ECO:0007669"/>
    <property type="project" value="TreeGrafter"/>
</dbReference>
<dbReference type="SMART" id="SM00558">
    <property type="entry name" value="JmjC"/>
    <property type="match status" value="1"/>
</dbReference>
<name>A0A6L2Q6D7_COPFO</name>
<evidence type="ECO:0000256" key="5">
    <source>
        <dbReference type="ARBA" id="ARBA00038068"/>
    </source>
</evidence>
<evidence type="ECO:0000313" key="13">
    <source>
        <dbReference type="Proteomes" id="UP000502823"/>
    </source>
</evidence>
<dbReference type="GO" id="GO:0005634">
    <property type="term" value="C:nucleus"/>
    <property type="evidence" value="ECO:0007669"/>
    <property type="project" value="TreeGrafter"/>
</dbReference>
<comment type="cofactor">
    <cofactor evidence="1">
        <name>Fe(2+)</name>
        <dbReference type="ChEBI" id="CHEBI:29033"/>
    </cofactor>
</comment>
<gene>
    <name evidence="12" type="ORF">Cfor_09001</name>
</gene>
<dbReference type="PANTHER" id="PTHR12480:SF6">
    <property type="entry name" value="2-OXOGLUTARATE AND IRON-DEPENDENT OXYGENASE JMJD4"/>
    <property type="match status" value="1"/>
</dbReference>
<dbReference type="InterPro" id="IPR050910">
    <property type="entry name" value="JMJD6_ArgDemeth/LysHydrox"/>
</dbReference>
<dbReference type="EMBL" id="BLKM01001294">
    <property type="protein sequence ID" value="GFG39944.1"/>
    <property type="molecule type" value="Genomic_DNA"/>
</dbReference>
<evidence type="ECO:0000256" key="6">
    <source>
        <dbReference type="ARBA" id="ARBA00047762"/>
    </source>
</evidence>
<dbReference type="GO" id="GO:0045905">
    <property type="term" value="P:positive regulation of translational termination"/>
    <property type="evidence" value="ECO:0007669"/>
    <property type="project" value="TreeGrafter"/>
</dbReference>
<evidence type="ECO:0000256" key="4">
    <source>
        <dbReference type="ARBA" id="ARBA00023004"/>
    </source>
</evidence>
<dbReference type="OrthoDB" id="203487at2759"/>
<dbReference type="GO" id="GO:0016706">
    <property type="term" value="F:2-oxoglutarate-dependent dioxygenase activity"/>
    <property type="evidence" value="ECO:0007669"/>
    <property type="project" value="UniProtKB-ARBA"/>
</dbReference>
<dbReference type="PROSITE" id="PS51184">
    <property type="entry name" value="JMJC"/>
    <property type="match status" value="1"/>
</dbReference>
<accession>A0A6L2Q6D7</accession>
<protein>
    <recommendedName>
        <fullName evidence="7">2-oxoglutarate and iron-dependent oxygenase JMJD4</fullName>
    </recommendedName>
    <alternativeName>
        <fullName evidence="8">JmjC domain-containing protein 4</fullName>
    </alternativeName>
    <alternativeName>
        <fullName evidence="10">Jumonji domain-containing protein 4</fullName>
    </alternativeName>
    <alternativeName>
        <fullName evidence="9">Lysyl-hydroxylase JMJD4</fullName>
    </alternativeName>
</protein>
<dbReference type="Pfam" id="PF13621">
    <property type="entry name" value="Cupin_8"/>
    <property type="match status" value="1"/>
</dbReference>
<evidence type="ECO:0000256" key="2">
    <source>
        <dbReference type="ARBA" id="ARBA00022723"/>
    </source>
</evidence>
<evidence type="ECO:0000259" key="11">
    <source>
        <dbReference type="PROSITE" id="PS51184"/>
    </source>
</evidence>
<comment type="similarity">
    <text evidence="5">Belongs to the JMJD6 family.</text>
</comment>
<dbReference type="PANTHER" id="PTHR12480">
    <property type="entry name" value="ARGININE DEMETHYLASE AND LYSYL-HYDROXYLASE JMJD"/>
    <property type="match status" value="1"/>
</dbReference>
<proteinExistence type="inferred from homology"/>
<evidence type="ECO:0000256" key="7">
    <source>
        <dbReference type="ARBA" id="ARBA00067203"/>
    </source>
</evidence>
<dbReference type="InterPro" id="IPR041667">
    <property type="entry name" value="Cupin_8"/>
</dbReference>
<dbReference type="FunCoup" id="A0A6L2Q6D7">
    <property type="interactions" value="2037"/>
</dbReference>
<organism evidence="12 13">
    <name type="scientific">Coptotermes formosanus</name>
    <name type="common">Formosan subterranean termite</name>
    <dbReference type="NCBI Taxonomy" id="36987"/>
    <lineage>
        <taxon>Eukaryota</taxon>
        <taxon>Metazoa</taxon>
        <taxon>Ecdysozoa</taxon>
        <taxon>Arthropoda</taxon>
        <taxon>Hexapoda</taxon>
        <taxon>Insecta</taxon>
        <taxon>Pterygota</taxon>
        <taxon>Neoptera</taxon>
        <taxon>Polyneoptera</taxon>
        <taxon>Dictyoptera</taxon>
        <taxon>Blattodea</taxon>
        <taxon>Blattoidea</taxon>
        <taxon>Termitoidae</taxon>
        <taxon>Rhinotermitidae</taxon>
        <taxon>Coptotermes</taxon>
    </lineage>
</organism>
<comment type="catalytic activity">
    <reaction evidence="6">
        <text>L-lysyl-[protein] + 2-oxoglutarate + O2 = 4-hydroxy-L-lysyl-[protein] + succinate + CO2</text>
        <dbReference type="Rhea" id="RHEA:57156"/>
        <dbReference type="Rhea" id="RHEA-COMP:9752"/>
        <dbReference type="Rhea" id="RHEA-COMP:15084"/>
        <dbReference type="ChEBI" id="CHEBI:15379"/>
        <dbReference type="ChEBI" id="CHEBI:16526"/>
        <dbReference type="ChEBI" id="CHEBI:16810"/>
        <dbReference type="ChEBI" id="CHEBI:29969"/>
        <dbReference type="ChEBI" id="CHEBI:30031"/>
        <dbReference type="ChEBI" id="CHEBI:141495"/>
    </reaction>
</comment>